<dbReference type="KEGG" id="gaw:V144x_36060"/>
<dbReference type="Proteomes" id="UP000318704">
    <property type="component" value="Chromosome"/>
</dbReference>
<feature type="signal peptide" evidence="2">
    <location>
        <begin position="1"/>
        <end position="22"/>
    </location>
</feature>
<feature type="chain" id="PRO_5021871746" evidence="2">
    <location>
        <begin position="23"/>
        <end position="131"/>
    </location>
</feature>
<feature type="compositionally biased region" description="Polar residues" evidence="1">
    <location>
        <begin position="38"/>
        <end position="52"/>
    </location>
</feature>
<evidence type="ECO:0000256" key="2">
    <source>
        <dbReference type="SAM" id="SignalP"/>
    </source>
</evidence>
<dbReference type="AlphaFoldDB" id="A0A517VYP4"/>
<dbReference type="RefSeq" id="WP_144986528.1">
    <property type="nucleotide sequence ID" value="NZ_CP037920.1"/>
</dbReference>
<proteinExistence type="predicted"/>
<evidence type="ECO:0000313" key="4">
    <source>
        <dbReference type="Proteomes" id="UP000318704"/>
    </source>
</evidence>
<sequence length="131" mass="14961" precursor="true">MRSSVFILMVLSLFFLSAPIFGQEQKSTSGFQAKKNKQLTISEKSTASSSRNSLKKVDQRMTASQKLIHQRALARAEQRLRRINTRKAMGISLSRPNVSNSLFPSTVEVMQPAPNFFYNPSRFFYGYWYGP</sequence>
<organism evidence="3 4">
    <name type="scientific">Gimesia aquarii</name>
    <dbReference type="NCBI Taxonomy" id="2527964"/>
    <lineage>
        <taxon>Bacteria</taxon>
        <taxon>Pseudomonadati</taxon>
        <taxon>Planctomycetota</taxon>
        <taxon>Planctomycetia</taxon>
        <taxon>Planctomycetales</taxon>
        <taxon>Planctomycetaceae</taxon>
        <taxon>Gimesia</taxon>
    </lineage>
</organism>
<protein>
    <submittedName>
        <fullName evidence="3">Uncharacterized protein</fullName>
    </submittedName>
</protein>
<gene>
    <name evidence="3" type="ORF">V144x_36060</name>
</gene>
<name>A0A517VYP4_9PLAN</name>
<evidence type="ECO:0000313" key="3">
    <source>
        <dbReference type="EMBL" id="QDT98122.1"/>
    </source>
</evidence>
<accession>A0A517VYP4</accession>
<keyword evidence="2" id="KW-0732">Signal</keyword>
<reference evidence="3 4" key="1">
    <citation type="submission" date="2019-03" db="EMBL/GenBank/DDBJ databases">
        <title>Deep-cultivation of Planctomycetes and their phenomic and genomic characterization uncovers novel biology.</title>
        <authorList>
            <person name="Wiegand S."/>
            <person name="Jogler M."/>
            <person name="Boedeker C."/>
            <person name="Pinto D."/>
            <person name="Vollmers J."/>
            <person name="Rivas-Marin E."/>
            <person name="Kohn T."/>
            <person name="Peeters S.H."/>
            <person name="Heuer A."/>
            <person name="Rast P."/>
            <person name="Oberbeckmann S."/>
            <person name="Bunk B."/>
            <person name="Jeske O."/>
            <person name="Meyerdierks A."/>
            <person name="Storesund J.E."/>
            <person name="Kallscheuer N."/>
            <person name="Luecker S."/>
            <person name="Lage O.M."/>
            <person name="Pohl T."/>
            <person name="Merkel B.J."/>
            <person name="Hornburger P."/>
            <person name="Mueller R.-W."/>
            <person name="Bruemmer F."/>
            <person name="Labrenz M."/>
            <person name="Spormann A.M."/>
            <person name="Op den Camp H."/>
            <person name="Overmann J."/>
            <person name="Amann R."/>
            <person name="Jetten M.S.M."/>
            <person name="Mascher T."/>
            <person name="Medema M.H."/>
            <person name="Devos D.P."/>
            <person name="Kaster A.-K."/>
            <person name="Ovreas L."/>
            <person name="Rohde M."/>
            <person name="Galperin M.Y."/>
            <person name="Jogler C."/>
        </authorList>
    </citation>
    <scope>NUCLEOTIDE SEQUENCE [LARGE SCALE GENOMIC DNA]</scope>
    <source>
        <strain evidence="3 4">V144</strain>
    </source>
</reference>
<feature type="region of interest" description="Disordered" evidence="1">
    <location>
        <begin position="30"/>
        <end position="57"/>
    </location>
</feature>
<dbReference type="EMBL" id="CP037920">
    <property type="protein sequence ID" value="QDT98122.1"/>
    <property type="molecule type" value="Genomic_DNA"/>
</dbReference>
<evidence type="ECO:0000256" key="1">
    <source>
        <dbReference type="SAM" id="MobiDB-lite"/>
    </source>
</evidence>